<gene>
    <name evidence="1" type="ORF">BWK59_11640</name>
</gene>
<dbReference type="Pfam" id="PF11363">
    <property type="entry name" value="DUF3164"/>
    <property type="match status" value="1"/>
</dbReference>
<reference evidence="1 2" key="1">
    <citation type="journal article" date="2017" name="Infect. Genet. Evol.">
        <title>Comparative genome analysis of fish pathogen Flavobacterium columnare reveals extensive sequence diversity within the species.</title>
        <authorList>
            <person name="Kayansamruaj P."/>
            <person name="Dong H.T."/>
            <person name="Hirono I."/>
            <person name="Kondo H."/>
            <person name="Senapin S."/>
            <person name="Rodkhum C."/>
        </authorList>
    </citation>
    <scope>NUCLEOTIDE SEQUENCE [LARGE SCALE GENOMIC DNA]</scope>
    <source>
        <strain evidence="1 2">1215</strain>
    </source>
</reference>
<dbReference type="EMBL" id="MTCZ01000146">
    <property type="protein sequence ID" value="OWP83222.1"/>
    <property type="molecule type" value="Genomic_DNA"/>
</dbReference>
<dbReference type="InterPro" id="IPR021505">
    <property type="entry name" value="Phage_B3_Orf6"/>
</dbReference>
<dbReference type="RefSeq" id="WP_088394073.1">
    <property type="nucleotide sequence ID" value="NZ_MTCZ01000146.1"/>
</dbReference>
<organism evidence="1 2">
    <name type="scientific">Flavobacterium davisii</name>
    <dbReference type="NCBI Taxonomy" id="2906077"/>
    <lineage>
        <taxon>Bacteria</taxon>
        <taxon>Pseudomonadati</taxon>
        <taxon>Bacteroidota</taxon>
        <taxon>Flavobacteriia</taxon>
        <taxon>Flavobacteriales</taxon>
        <taxon>Flavobacteriaceae</taxon>
        <taxon>Flavobacterium</taxon>
    </lineage>
</organism>
<sequence length="202" mass="23952">MENKVENKSLKELKEDFLRAKRQKQTDYESLRATVVTSLSEKATKLNKEMVEFHILAFKELGTLFELLKEYSERHAQGVGNFTAKEGNYRIKYSRQGQASFDERAAIAEEFIKEFVSNRFKEDTDTHDLIISLLEKKNNDFDINLVQKLYKMEDRFDDKNWRKGIALLKESYNYSLKRDYILFQYRDPSGSWKTLNLNFSNI</sequence>
<evidence type="ECO:0000313" key="2">
    <source>
        <dbReference type="Proteomes" id="UP000197768"/>
    </source>
</evidence>
<comment type="caution">
    <text evidence="1">The sequence shown here is derived from an EMBL/GenBank/DDBJ whole genome shotgun (WGS) entry which is preliminary data.</text>
</comment>
<evidence type="ECO:0008006" key="3">
    <source>
        <dbReference type="Google" id="ProtNLM"/>
    </source>
</evidence>
<dbReference type="AlphaFoldDB" id="A0A246GGC1"/>
<dbReference type="Proteomes" id="UP000197768">
    <property type="component" value="Unassembled WGS sequence"/>
</dbReference>
<proteinExistence type="predicted"/>
<accession>A0A246GGC1</accession>
<protein>
    <recommendedName>
        <fullName evidence="3">DUF3164 family protein</fullName>
    </recommendedName>
</protein>
<name>A0A246GGC1_9FLAO</name>
<evidence type="ECO:0000313" key="1">
    <source>
        <dbReference type="EMBL" id="OWP83222.1"/>
    </source>
</evidence>